<protein>
    <recommendedName>
        <fullName evidence="2">DNA-directed DNA polymerase</fullName>
        <ecNumber evidence="2">2.7.7.7</ecNumber>
    </recommendedName>
</protein>
<dbReference type="SUPFAM" id="SSF53098">
    <property type="entry name" value="Ribonuclease H-like"/>
    <property type="match status" value="1"/>
</dbReference>
<keyword evidence="5" id="KW-0235">DNA replication</keyword>
<evidence type="ECO:0000256" key="12">
    <source>
        <dbReference type="ARBA" id="ARBA00023204"/>
    </source>
</evidence>
<dbReference type="Pfam" id="PF01612">
    <property type="entry name" value="DNA_pol_A_exo1"/>
    <property type="match status" value="1"/>
</dbReference>
<keyword evidence="6" id="KW-0540">Nuclease</keyword>
<organism evidence="17">
    <name type="scientific">marine metagenome</name>
    <dbReference type="NCBI Taxonomy" id="408172"/>
    <lineage>
        <taxon>unclassified sequences</taxon>
        <taxon>metagenomes</taxon>
        <taxon>ecological metagenomes</taxon>
    </lineage>
</organism>
<comment type="catalytic activity">
    <reaction evidence="13">
        <text>DNA(n) + a 2'-deoxyribonucleoside 5'-triphosphate = DNA(n+1) + diphosphate</text>
        <dbReference type="Rhea" id="RHEA:22508"/>
        <dbReference type="Rhea" id="RHEA-COMP:17339"/>
        <dbReference type="Rhea" id="RHEA-COMP:17340"/>
        <dbReference type="ChEBI" id="CHEBI:33019"/>
        <dbReference type="ChEBI" id="CHEBI:61560"/>
        <dbReference type="ChEBI" id="CHEBI:173112"/>
        <dbReference type="EC" id="2.7.7.7"/>
    </reaction>
</comment>
<dbReference type="Gene3D" id="3.30.70.370">
    <property type="match status" value="1"/>
</dbReference>
<evidence type="ECO:0000256" key="5">
    <source>
        <dbReference type="ARBA" id="ARBA00022705"/>
    </source>
</evidence>
<evidence type="ECO:0000256" key="9">
    <source>
        <dbReference type="ARBA" id="ARBA00022839"/>
    </source>
</evidence>
<evidence type="ECO:0000256" key="2">
    <source>
        <dbReference type="ARBA" id="ARBA00012417"/>
    </source>
</evidence>
<dbReference type="FunFam" id="1.20.1060.10:FF:000001">
    <property type="entry name" value="DNA polymerase I"/>
    <property type="match status" value="1"/>
</dbReference>
<dbReference type="PANTHER" id="PTHR10133:SF27">
    <property type="entry name" value="DNA POLYMERASE NU"/>
    <property type="match status" value="1"/>
</dbReference>
<dbReference type="CDD" id="cd09859">
    <property type="entry name" value="PIN_53EXO"/>
    <property type="match status" value="1"/>
</dbReference>
<dbReference type="InterPro" id="IPR012337">
    <property type="entry name" value="RNaseH-like_sf"/>
</dbReference>
<evidence type="ECO:0000256" key="7">
    <source>
        <dbReference type="ARBA" id="ARBA00022763"/>
    </source>
</evidence>
<dbReference type="InterPro" id="IPR036279">
    <property type="entry name" value="5-3_exonuclease_C_sf"/>
</dbReference>
<keyword evidence="10" id="KW-0239">DNA-directed DNA polymerase</keyword>
<dbReference type="SMART" id="SM00482">
    <property type="entry name" value="POLAc"/>
    <property type="match status" value="1"/>
</dbReference>
<evidence type="ECO:0000259" key="15">
    <source>
        <dbReference type="SMART" id="SM00475"/>
    </source>
</evidence>
<keyword evidence="3" id="KW-0808">Transferase</keyword>
<dbReference type="GO" id="GO:0003677">
    <property type="term" value="F:DNA binding"/>
    <property type="evidence" value="ECO:0007669"/>
    <property type="project" value="UniProtKB-KW"/>
</dbReference>
<evidence type="ECO:0000313" key="17">
    <source>
        <dbReference type="EMBL" id="SUZ79837.1"/>
    </source>
</evidence>
<evidence type="ECO:0000256" key="3">
    <source>
        <dbReference type="ARBA" id="ARBA00022679"/>
    </source>
</evidence>
<evidence type="ECO:0000259" key="16">
    <source>
        <dbReference type="SMART" id="SM00482"/>
    </source>
</evidence>
<dbReference type="CDD" id="cd09898">
    <property type="entry name" value="H3TH_53EXO"/>
    <property type="match status" value="1"/>
</dbReference>
<evidence type="ECO:0000256" key="6">
    <source>
        <dbReference type="ARBA" id="ARBA00022722"/>
    </source>
</evidence>
<proteinExistence type="inferred from homology"/>
<dbReference type="InterPro" id="IPR002298">
    <property type="entry name" value="DNA_polymerase_A"/>
</dbReference>
<dbReference type="PROSITE" id="PS00447">
    <property type="entry name" value="DNA_POLYMERASE_A"/>
    <property type="match status" value="1"/>
</dbReference>
<dbReference type="AlphaFoldDB" id="A0A381QPK0"/>
<evidence type="ECO:0000256" key="8">
    <source>
        <dbReference type="ARBA" id="ARBA00022801"/>
    </source>
</evidence>
<evidence type="ECO:0000256" key="13">
    <source>
        <dbReference type="ARBA" id="ARBA00049244"/>
    </source>
</evidence>
<dbReference type="CDD" id="cd06139">
    <property type="entry name" value="DNA_polA_I_Ecoli_like_exo"/>
    <property type="match status" value="1"/>
</dbReference>
<evidence type="ECO:0000256" key="1">
    <source>
        <dbReference type="ARBA" id="ARBA00007705"/>
    </source>
</evidence>
<dbReference type="GO" id="GO:0008409">
    <property type="term" value="F:5'-3' exonuclease activity"/>
    <property type="evidence" value="ECO:0007669"/>
    <property type="project" value="InterPro"/>
</dbReference>
<dbReference type="SUPFAM" id="SSF88723">
    <property type="entry name" value="PIN domain-like"/>
    <property type="match status" value="1"/>
</dbReference>
<dbReference type="InterPro" id="IPR019760">
    <property type="entry name" value="DNA-dir_DNA_pol_A_CS"/>
</dbReference>
<dbReference type="InterPro" id="IPR029060">
    <property type="entry name" value="PIN-like_dom_sf"/>
</dbReference>
<dbReference type="InterPro" id="IPR043502">
    <property type="entry name" value="DNA/RNA_pol_sf"/>
</dbReference>
<dbReference type="GO" id="GO:0006261">
    <property type="term" value="P:DNA-templated DNA replication"/>
    <property type="evidence" value="ECO:0007669"/>
    <property type="project" value="InterPro"/>
</dbReference>
<keyword evidence="4" id="KW-0548">Nucleotidyltransferase</keyword>
<dbReference type="InterPro" id="IPR036397">
    <property type="entry name" value="RNaseH_sf"/>
</dbReference>
<evidence type="ECO:0000256" key="11">
    <source>
        <dbReference type="ARBA" id="ARBA00023125"/>
    </source>
</evidence>
<reference evidence="17" key="1">
    <citation type="submission" date="2018-05" db="EMBL/GenBank/DDBJ databases">
        <authorList>
            <person name="Lanie J.A."/>
            <person name="Ng W.-L."/>
            <person name="Kazmierczak K.M."/>
            <person name="Andrzejewski T.M."/>
            <person name="Davidsen T.M."/>
            <person name="Wayne K.J."/>
            <person name="Tettelin H."/>
            <person name="Glass J.I."/>
            <person name="Rusch D."/>
            <person name="Podicherti R."/>
            <person name="Tsui H.-C.T."/>
            <person name="Winkler M.E."/>
        </authorList>
    </citation>
    <scope>NUCLEOTIDE SEQUENCE</scope>
</reference>
<dbReference type="SUPFAM" id="SSF56672">
    <property type="entry name" value="DNA/RNA polymerases"/>
    <property type="match status" value="1"/>
</dbReference>
<evidence type="ECO:0000256" key="4">
    <source>
        <dbReference type="ARBA" id="ARBA00022695"/>
    </source>
</evidence>
<dbReference type="FunFam" id="1.10.150.20:FF:000002">
    <property type="entry name" value="DNA polymerase I"/>
    <property type="match status" value="1"/>
</dbReference>
<name>A0A381QPK0_9ZZZZ</name>
<dbReference type="PRINTS" id="PR00868">
    <property type="entry name" value="DNAPOLI"/>
</dbReference>
<dbReference type="InterPro" id="IPR002562">
    <property type="entry name" value="3'-5'_exonuclease_dom"/>
</dbReference>
<dbReference type="GO" id="GO:0006302">
    <property type="term" value="P:double-strand break repair"/>
    <property type="evidence" value="ECO:0007669"/>
    <property type="project" value="TreeGrafter"/>
</dbReference>
<dbReference type="SMART" id="SM00474">
    <property type="entry name" value="35EXOc"/>
    <property type="match status" value="1"/>
</dbReference>
<dbReference type="GO" id="GO:0008408">
    <property type="term" value="F:3'-5' exonuclease activity"/>
    <property type="evidence" value="ECO:0007669"/>
    <property type="project" value="InterPro"/>
</dbReference>
<keyword evidence="9" id="KW-0269">Exonuclease</keyword>
<gene>
    <name evidence="17" type="ORF">METZ01_LOCUS32691</name>
</gene>
<dbReference type="InterPro" id="IPR018320">
    <property type="entry name" value="DNA_polymerase_1"/>
</dbReference>
<keyword evidence="11" id="KW-0238">DNA-binding</keyword>
<comment type="similarity">
    <text evidence="1">Belongs to the DNA polymerase type-A family.</text>
</comment>
<dbReference type="SMART" id="SM00279">
    <property type="entry name" value="HhH2"/>
    <property type="match status" value="1"/>
</dbReference>
<feature type="domain" description="DNA-directed DNA polymerase family A palm" evidence="16">
    <location>
        <begin position="675"/>
        <end position="881"/>
    </location>
</feature>
<dbReference type="SMART" id="SM00475">
    <property type="entry name" value="53EXOc"/>
    <property type="match status" value="1"/>
</dbReference>
<dbReference type="NCBIfam" id="TIGR00593">
    <property type="entry name" value="pola"/>
    <property type="match status" value="1"/>
</dbReference>
<dbReference type="InterPro" id="IPR020045">
    <property type="entry name" value="DNA_polI_H3TH"/>
</dbReference>
<dbReference type="InterPro" id="IPR008918">
    <property type="entry name" value="HhH2"/>
</dbReference>
<dbReference type="CDD" id="cd08637">
    <property type="entry name" value="DNA_pol_A_pol_I_C"/>
    <property type="match status" value="1"/>
</dbReference>
<dbReference type="Pfam" id="PF02739">
    <property type="entry name" value="5_3_exonuc_N"/>
    <property type="match status" value="1"/>
</dbReference>
<dbReference type="Gene3D" id="3.40.50.1010">
    <property type="entry name" value="5'-nuclease"/>
    <property type="match status" value="1"/>
</dbReference>
<sequence>MSASDPNELVLVDGSSYLYRAFHALPPLVTSRGQPTGAVKGVINMIRALMKSCGHGNIAIVFDAKGKTFRNEIFKEYKAHRPPMPEDLRSQIKPIHNIISAMGLPLLVIEGVEADDVIGTLSRQATDEGINTLISTGDKDLAQLVNQRVTLINTMTNEILDPDGVVKKFGVEPCRIVDYLALMGDKSDNIPGVPGVGPKTALKWLQEYDSMEGIIENAEEIGGKVGERLRDNLGLLRLSYELATIKLDVELNISLRNLTKKEDNKQALCDIFTQMEFKTWIKELEEGGTHGSLYAGVESDSDKSNSADTAILKPKEIEYRSILSKEDFQGLIDKLSGLEKFSISVDSRETHFMDATILGIAISAEAGKACYVPLGHDYSSCPEQLPAEYVLQSLKPIIENPSIIKMGYDLKYILHLFQNYDILLQPTKSDLLLTSYVLNSVAVKHSLPDIANYYLDISAVKLEDLIGKGKNKLALHEVAIDDYANYAAEKADLVLRLSTYLEQKLDGEGRLAGVYKYYELPLVEVLHSIERSGVRIDKKVLEKQGEELAKKLNELEKTVYDMAGEVFNLSSPKQLQGILYQKLKLPILKKTPTGQPSTAEPVLHELAEEYELPRLVLEHRSLNKLKSTYTDKLPLEVNEKTGRIHSTFQQAVTATGRLSSTDPNLQNIPIRTSEGRRVRQAFVSDSGYKLLAADYSQVELRIMAHLSRDRGLLTAFSSDEDIHRATASDVFNIPLEEVNLQQRRSAKAINFGLIYGMSAFGLAKQLNVSLSDAQHYVDRYFQKYPGVKTYMEETQSLADEKGYVETIFGRRLYLPDIRAGNAIVRKAAQRAAINAPMQGSAADIIKRAMIDIDHWLALDELDARMLLQVHDELVFEVLEDDLDLLAEGVKFRMITAASLDVPLVVDIGVGDNWDQAH</sequence>
<dbReference type="FunFam" id="3.40.50.1010:FF:000001">
    <property type="entry name" value="DNA polymerase I"/>
    <property type="match status" value="1"/>
</dbReference>
<dbReference type="InterPro" id="IPR001098">
    <property type="entry name" value="DNA-dir_DNA_pol_A_palm_dom"/>
</dbReference>
<dbReference type="InterPro" id="IPR020046">
    <property type="entry name" value="5-3_exonucl_a-hlix_arch_N"/>
</dbReference>
<keyword evidence="12" id="KW-0234">DNA repair</keyword>
<dbReference type="Pfam" id="PF01367">
    <property type="entry name" value="5_3_exonuc"/>
    <property type="match status" value="1"/>
</dbReference>
<keyword evidence="7" id="KW-0227">DNA damage</keyword>
<dbReference type="GO" id="GO:0003887">
    <property type="term" value="F:DNA-directed DNA polymerase activity"/>
    <property type="evidence" value="ECO:0007669"/>
    <property type="project" value="UniProtKB-KW"/>
</dbReference>
<dbReference type="Gene3D" id="3.30.420.10">
    <property type="entry name" value="Ribonuclease H-like superfamily/Ribonuclease H"/>
    <property type="match status" value="1"/>
</dbReference>
<dbReference type="NCBIfam" id="NF004397">
    <property type="entry name" value="PRK05755.1"/>
    <property type="match status" value="1"/>
</dbReference>
<dbReference type="Pfam" id="PF00476">
    <property type="entry name" value="DNA_pol_A"/>
    <property type="match status" value="1"/>
</dbReference>
<dbReference type="PANTHER" id="PTHR10133">
    <property type="entry name" value="DNA POLYMERASE I"/>
    <property type="match status" value="1"/>
</dbReference>
<dbReference type="EMBL" id="UINC01001403">
    <property type="protein sequence ID" value="SUZ79837.1"/>
    <property type="molecule type" value="Genomic_DNA"/>
</dbReference>
<feature type="domain" description="5'-3' exonuclease" evidence="15">
    <location>
        <begin position="5"/>
        <end position="261"/>
    </location>
</feature>
<feature type="domain" description="3'-5' exonuclease" evidence="14">
    <location>
        <begin position="319"/>
        <end position="506"/>
    </location>
</feature>
<dbReference type="EC" id="2.7.7.7" evidence="2"/>
<keyword evidence="8" id="KW-0378">Hydrolase</keyword>
<dbReference type="Gene3D" id="1.20.1060.10">
    <property type="entry name" value="Taq DNA Polymerase, Chain T, domain 4"/>
    <property type="match status" value="1"/>
</dbReference>
<evidence type="ECO:0000256" key="10">
    <source>
        <dbReference type="ARBA" id="ARBA00022932"/>
    </source>
</evidence>
<dbReference type="InterPro" id="IPR002421">
    <property type="entry name" value="5-3_exonuclease"/>
</dbReference>
<dbReference type="Gene3D" id="1.10.150.20">
    <property type="entry name" value="5' to 3' exonuclease, C-terminal subdomain"/>
    <property type="match status" value="2"/>
</dbReference>
<accession>A0A381QPK0</accession>
<evidence type="ECO:0000259" key="14">
    <source>
        <dbReference type="SMART" id="SM00474"/>
    </source>
</evidence>
<dbReference type="SUPFAM" id="SSF47807">
    <property type="entry name" value="5' to 3' exonuclease, C-terminal subdomain"/>
    <property type="match status" value="1"/>
</dbReference>
<dbReference type="FunFam" id="1.10.150.20:FF:000003">
    <property type="entry name" value="DNA polymerase I"/>
    <property type="match status" value="1"/>
</dbReference>